<dbReference type="FunFam" id="3.40.30.10:FF:000013">
    <property type="entry name" value="Blast:Protein SCO1 homolog, mitochondrial"/>
    <property type="match status" value="1"/>
</dbReference>
<evidence type="ECO:0000256" key="5">
    <source>
        <dbReference type="ARBA" id="ARBA00023008"/>
    </source>
</evidence>
<name>A0AAD3YBJ7_9TREE</name>
<dbReference type="InterPro" id="IPR013766">
    <property type="entry name" value="Thioredoxin_domain"/>
</dbReference>
<dbReference type="Gene3D" id="3.30.1490.120">
    <property type="entry name" value="RNA polymerase Rpb7-like, N-terminal domain"/>
    <property type="match status" value="1"/>
</dbReference>
<keyword evidence="6" id="KW-0804">Transcription</keyword>
<dbReference type="GO" id="GO:0000428">
    <property type="term" value="C:DNA-directed RNA polymerase complex"/>
    <property type="evidence" value="ECO:0007669"/>
    <property type="project" value="UniProtKB-KW"/>
</dbReference>
<dbReference type="AlphaFoldDB" id="A0AAD3YBJ7"/>
<dbReference type="CDD" id="cd04462">
    <property type="entry name" value="S1_RNAPII_Rpb7"/>
    <property type="match status" value="1"/>
</dbReference>
<dbReference type="GO" id="GO:0005634">
    <property type="term" value="C:nucleus"/>
    <property type="evidence" value="ECO:0007669"/>
    <property type="project" value="UniProtKB-SubCell"/>
</dbReference>
<comment type="similarity">
    <text evidence="2">Belongs to the eukaryotic RPB7/RPC8 RNA polymerase subunit family.</text>
</comment>
<dbReference type="GO" id="GO:0003676">
    <property type="term" value="F:nucleic acid binding"/>
    <property type="evidence" value="ECO:0007669"/>
    <property type="project" value="InterPro"/>
</dbReference>
<comment type="subcellular location">
    <subcellularLocation>
        <location evidence="1">Nucleus</location>
    </subcellularLocation>
</comment>
<evidence type="ECO:0000256" key="9">
    <source>
        <dbReference type="PIRSR" id="PIRSR603782-2"/>
    </source>
</evidence>
<keyword evidence="12" id="KW-1185">Reference proteome</keyword>
<comment type="similarity">
    <text evidence="3">Belongs to the SCO1/2 family.</text>
</comment>
<keyword evidence="4" id="KW-0240">DNA-directed RNA polymerase</keyword>
<evidence type="ECO:0000259" key="10">
    <source>
        <dbReference type="PROSITE" id="PS51352"/>
    </source>
</evidence>
<keyword evidence="8" id="KW-0479">Metal-binding</keyword>
<dbReference type="GO" id="GO:0006351">
    <property type="term" value="P:DNA-templated transcription"/>
    <property type="evidence" value="ECO:0007669"/>
    <property type="project" value="InterPro"/>
</dbReference>
<evidence type="ECO:0000256" key="3">
    <source>
        <dbReference type="ARBA" id="ARBA00010996"/>
    </source>
</evidence>
<dbReference type="SUPFAM" id="SSF52833">
    <property type="entry name" value="Thioredoxin-like"/>
    <property type="match status" value="1"/>
</dbReference>
<keyword evidence="5 8" id="KW-0186">Copper</keyword>
<comment type="caution">
    <text evidence="11">The sequence shown here is derived from an EMBL/GenBank/DDBJ whole genome shotgun (WGS) entry which is preliminary data.</text>
</comment>
<dbReference type="PANTHER" id="PTHR12151:SF5">
    <property type="entry name" value="AT19154P"/>
    <property type="match status" value="1"/>
</dbReference>
<dbReference type="CDD" id="cd04329">
    <property type="entry name" value="RNAP_II_Rpb7_N"/>
    <property type="match status" value="1"/>
</dbReference>
<reference evidence="11" key="2">
    <citation type="submission" date="2023-06" db="EMBL/GenBank/DDBJ databases">
        <authorList>
            <person name="Kobayashi Y."/>
            <person name="Kayamori A."/>
            <person name="Aoki K."/>
            <person name="Shiwa Y."/>
            <person name="Fujita N."/>
            <person name="Sugita T."/>
            <person name="Iwasaki W."/>
            <person name="Tanaka N."/>
            <person name="Takashima M."/>
        </authorList>
    </citation>
    <scope>NUCLEOTIDE SEQUENCE</scope>
    <source>
        <strain evidence="11">HIS016</strain>
    </source>
</reference>
<dbReference type="EMBL" id="BTCM01000002">
    <property type="protein sequence ID" value="GMK55987.1"/>
    <property type="molecule type" value="Genomic_DNA"/>
</dbReference>
<feature type="binding site" evidence="8">
    <location>
        <position position="141"/>
    </location>
    <ligand>
        <name>Cu cation</name>
        <dbReference type="ChEBI" id="CHEBI:23378"/>
    </ligand>
</feature>
<evidence type="ECO:0000313" key="12">
    <source>
        <dbReference type="Proteomes" id="UP001222932"/>
    </source>
</evidence>
<dbReference type="GO" id="GO:0005739">
    <property type="term" value="C:mitochondrion"/>
    <property type="evidence" value="ECO:0007669"/>
    <property type="project" value="GOC"/>
</dbReference>
<evidence type="ECO:0000256" key="1">
    <source>
        <dbReference type="ARBA" id="ARBA00004123"/>
    </source>
</evidence>
<accession>A0AAD3YBJ7</accession>
<protein>
    <recommendedName>
        <fullName evidence="10">Thioredoxin domain-containing protein</fullName>
    </recommendedName>
</protein>
<dbReference type="FunFam" id="2.40.50.140:FF:000043">
    <property type="entry name" value="DNA-directed RNA polymerase II subunit RPB7"/>
    <property type="match status" value="1"/>
</dbReference>
<keyword evidence="7" id="KW-0539">Nucleus</keyword>
<dbReference type="GO" id="GO:0033617">
    <property type="term" value="P:mitochondrial respiratory chain complex IV assembly"/>
    <property type="evidence" value="ECO:0007669"/>
    <property type="project" value="TreeGrafter"/>
</dbReference>
<dbReference type="Pfam" id="PF02630">
    <property type="entry name" value="SCO1-SenC"/>
    <property type="match status" value="1"/>
</dbReference>
<dbReference type="InterPro" id="IPR012340">
    <property type="entry name" value="NA-bd_OB-fold"/>
</dbReference>
<feature type="disulfide bond" description="Redox-active" evidence="9">
    <location>
        <begin position="137"/>
        <end position="141"/>
    </location>
</feature>
<dbReference type="InterPro" id="IPR003782">
    <property type="entry name" value="SCO1/SenC"/>
</dbReference>
<dbReference type="CDD" id="cd02968">
    <property type="entry name" value="SCO"/>
    <property type="match status" value="1"/>
</dbReference>
<feature type="binding site" evidence="8">
    <location>
        <position position="137"/>
    </location>
    <ligand>
        <name>Cu cation</name>
        <dbReference type="ChEBI" id="CHEBI:23378"/>
    </ligand>
</feature>
<proteinExistence type="inferred from homology"/>
<dbReference type="Proteomes" id="UP001222932">
    <property type="component" value="Unassembled WGS sequence"/>
</dbReference>
<dbReference type="Gene3D" id="3.40.30.10">
    <property type="entry name" value="Glutaredoxin"/>
    <property type="match status" value="1"/>
</dbReference>
<gene>
    <name evidence="11" type="primary">SCO1</name>
    <name evidence="11" type="ORF">CspeluHIS016_0210430</name>
</gene>
<reference evidence="11" key="1">
    <citation type="journal article" date="2023" name="BMC Genomics">
        <title>Chromosome-level genome assemblies of Cutaneotrichosporon spp. (Trichosporonales, Basidiomycota) reveal imbalanced evolution between nucleotide sequences and chromosome synteny.</title>
        <authorList>
            <person name="Kobayashi Y."/>
            <person name="Kayamori A."/>
            <person name="Aoki K."/>
            <person name="Shiwa Y."/>
            <person name="Matsutani M."/>
            <person name="Fujita N."/>
            <person name="Sugita T."/>
            <person name="Iwasaki W."/>
            <person name="Tanaka N."/>
            <person name="Takashima M."/>
        </authorList>
    </citation>
    <scope>NUCLEOTIDE SEQUENCE</scope>
    <source>
        <strain evidence="11">HIS016</strain>
    </source>
</reference>
<feature type="binding site" evidence="8">
    <location>
        <position position="228"/>
    </location>
    <ligand>
        <name>Cu cation</name>
        <dbReference type="ChEBI" id="CHEBI:23378"/>
    </ligand>
</feature>
<keyword evidence="9" id="KW-1015">Disulfide bond</keyword>
<evidence type="ECO:0000256" key="2">
    <source>
        <dbReference type="ARBA" id="ARBA00009307"/>
    </source>
</evidence>
<dbReference type="Gene3D" id="2.40.50.140">
    <property type="entry name" value="Nucleic acid-binding proteins"/>
    <property type="match status" value="1"/>
</dbReference>
<dbReference type="FunFam" id="3.30.1490.120:FF:000001">
    <property type="entry name" value="DNA-directed RNA polymerase II subunit RPB7"/>
    <property type="match status" value="1"/>
</dbReference>
<sequence length="473" mass="52044">MSLRLLRPALRARIPAPIARVPAAAPRFRPYATEPNKQVKEADNTRASARAANDAAIGPFTWKAAGLFVVVGVGLYFYFTKEKEKVLERRRKELENKSVGRPSIGGPFVLTDHHGKEFTEKDLLGKWTLIYFGFTHCPDICPEELDKMAEVVDAIDKDKGPVTLPVFVSVDPARDSVKQVANYVAEFHPRLVGLTGDYDSVKRACKSYRVYFSTPPDAKATDDYLVDHSIFFYLMDPLGQFVDAFGKNTTADEVTAKVREAMAKWEAAGGDKAAGVTPPSAGAGPVRALTALLGPCHHHRQLTHNIELHPSYFGAQLEEYVRQKLYEDVEGTCSGNYIISVVTINDIGEGKVMPTTGQARFKCVYTAIVMKPFKGEVVDGKVAIVNKLGFLAMVGPLEVFVAYQLLHADMKFDPTTSPHSYRSGDQVITKGTKVRLEIVGCKMEANGISAIGTVKKDYLGPIDDDETDKDMFS</sequence>
<dbReference type="Pfam" id="PF00575">
    <property type="entry name" value="S1"/>
    <property type="match status" value="1"/>
</dbReference>
<evidence type="ECO:0000256" key="8">
    <source>
        <dbReference type="PIRSR" id="PIRSR603782-1"/>
    </source>
</evidence>
<dbReference type="InterPro" id="IPR003029">
    <property type="entry name" value="S1_domain"/>
</dbReference>
<dbReference type="InterPro" id="IPR036249">
    <property type="entry name" value="Thioredoxin-like_sf"/>
</dbReference>
<feature type="domain" description="Thioredoxin" evidence="10">
    <location>
        <begin position="99"/>
        <end position="263"/>
    </location>
</feature>
<dbReference type="Pfam" id="PF03876">
    <property type="entry name" value="SHS2_Rpb7-N"/>
    <property type="match status" value="1"/>
</dbReference>
<evidence type="ECO:0000313" key="11">
    <source>
        <dbReference type="EMBL" id="GMK55987.1"/>
    </source>
</evidence>
<evidence type="ECO:0000256" key="6">
    <source>
        <dbReference type="ARBA" id="ARBA00023163"/>
    </source>
</evidence>
<dbReference type="SUPFAM" id="SSF50249">
    <property type="entry name" value="Nucleic acid-binding proteins"/>
    <property type="match status" value="1"/>
</dbReference>
<organism evidence="11 12">
    <name type="scientific">Cutaneotrichosporon spelunceum</name>
    <dbReference type="NCBI Taxonomy" id="1672016"/>
    <lineage>
        <taxon>Eukaryota</taxon>
        <taxon>Fungi</taxon>
        <taxon>Dikarya</taxon>
        <taxon>Basidiomycota</taxon>
        <taxon>Agaricomycotina</taxon>
        <taxon>Tremellomycetes</taxon>
        <taxon>Trichosporonales</taxon>
        <taxon>Trichosporonaceae</taxon>
        <taxon>Cutaneotrichosporon</taxon>
    </lineage>
</organism>
<dbReference type="InterPro" id="IPR005576">
    <property type="entry name" value="Rpb7-like_N"/>
</dbReference>
<evidence type="ECO:0000256" key="7">
    <source>
        <dbReference type="ARBA" id="ARBA00023242"/>
    </source>
</evidence>
<dbReference type="InterPro" id="IPR036898">
    <property type="entry name" value="RNA_pol_Rpb7-like_N_sf"/>
</dbReference>
<dbReference type="SUPFAM" id="SSF88798">
    <property type="entry name" value="N-terminal, heterodimerisation domain of RBP7 (RpoE)"/>
    <property type="match status" value="1"/>
</dbReference>
<dbReference type="PANTHER" id="PTHR12151">
    <property type="entry name" value="ELECTRON TRANSPORT PROTIN SCO1/SENC FAMILY MEMBER"/>
    <property type="match status" value="1"/>
</dbReference>
<evidence type="ECO:0000256" key="4">
    <source>
        <dbReference type="ARBA" id="ARBA00022478"/>
    </source>
</evidence>
<dbReference type="PROSITE" id="PS51352">
    <property type="entry name" value="THIOREDOXIN_2"/>
    <property type="match status" value="1"/>
</dbReference>
<dbReference type="GO" id="GO:0005507">
    <property type="term" value="F:copper ion binding"/>
    <property type="evidence" value="ECO:0007669"/>
    <property type="project" value="UniProtKB-ARBA"/>
</dbReference>